<dbReference type="PANTHER" id="PTHR48449:SF1">
    <property type="entry name" value="DUF1985 DOMAIN-CONTAINING PROTEIN"/>
    <property type="match status" value="1"/>
</dbReference>
<evidence type="ECO:0000259" key="2">
    <source>
        <dbReference type="Pfam" id="PF09331"/>
    </source>
</evidence>
<evidence type="ECO:0000256" key="1">
    <source>
        <dbReference type="SAM" id="MobiDB-lite"/>
    </source>
</evidence>
<comment type="caution">
    <text evidence="4">The sequence shown here is derived from an EMBL/GenBank/DDBJ whole genome shotgun (WGS) entry which is preliminary data.</text>
</comment>
<dbReference type="Gene3D" id="3.30.420.10">
    <property type="entry name" value="Ribonuclease H-like superfamily/Ribonuclease H"/>
    <property type="match status" value="1"/>
</dbReference>
<name>A0AAD9U252_9ROSI</name>
<keyword evidence="5" id="KW-1185">Reference proteome</keyword>
<evidence type="ECO:0000259" key="3">
    <source>
        <dbReference type="Pfam" id="PF13456"/>
    </source>
</evidence>
<dbReference type="AlphaFoldDB" id="A0AAD9U252"/>
<dbReference type="GO" id="GO:0004523">
    <property type="term" value="F:RNA-DNA hybrid ribonuclease activity"/>
    <property type="evidence" value="ECO:0007669"/>
    <property type="project" value="InterPro"/>
</dbReference>
<feature type="domain" description="RNase H type-1" evidence="3">
    <location>
        <begin position="2"/>
        <end position="108"/>
    </location>
</feature>
<dbReference type="InterPro" id="IPR015410">
    <property type="entry name" value="DUF1985"/>
</dbReference>
<dbReference type="InterPro" id="IPR012337">
    <property type="entry name" value="RNaseH-like_sf"/>
</dbReference>
<dbReference type="GO" id="GO:0003676">
    <property type="term" value="F:nucleic acid binding"/>
    <property type="evidence" value="ECO:0007669"/>
    <property type="project" value="InterPro"/>
</dbReference>
<gene>
    <name evidence="4" type="ORF">Ddye_021298</name>
</gene>
<feature type="region of interest" description="Disordered" evidence="1">
    <location>
        <begin position="419"/>
        <end position="510"/>
    </location>
</feature>
<evidence type="ECO:0000313" key="4">
    <source>
        <dbReference type="EMBL" id="KAK2646103.1"/>
    </source>
</evidence>
<accession>A0AAD9U252</accession>
<dbReference type="Proteomes" id="UP001280121">
    <property type="component" value="Unassembled WGS sequence"/>
</dbReference>
<protein>
    <recommendedName>
        <fullName evidence="6">RNase H type-1 domain-containing protein</fullName>
    </recommendedName>
</protein>
<dbReference type="InterPro" id="IPR002156">
    <property type="entry name" value="RNaseH_domain"/>
</dbReference>
<evidence type="ECO:0000313" key="5">
    <source>
        <dbReference type="Proteomes" id="UP001280121"/>
    </source>
</evidence>
<evidence type="ECO:0008006" key="6">
    <source>
        <dbReference type="Google" id="ProtNLM"/>
    </source>
</evidence>
<proteinExistence type="predicted"/>
<sequence>MGMVIRDSGGRVKACLCGSVGGFYEPQIAEAKAILHGFPLALETGLYPAILESDALSVVNLIKAKEILSLDVGVVIHDILELVENVGVFSCDCAPRLSNKVAHGLAKIALRLRDLLKTPQDWYEGKLTIHDHFDVISHIDDALNRVLTEFTDEDRCRFMASRFGHFLTMHWEIKFLGGIIYRLLLRELHHNGPTDEIQFMLGNQSVRFLKVEFYLITGLRFGSLRDTTVYAEVENDIHQQYFPEADEISLEDIRGVVTVGEFGEAYDAVKLCFIYMLNWILIGVDESFKIPVWQFRLVEDLDEFNKFPWGAHVYKHSIYSFNHTLDGRRERFERHQRKNGAHVHTVETYNIYGLSHALLIFAFEVIPDLGKEFGTRRVTDLSPRILNSNVYEEGTGAHTSKERDTVLYEAKRGGSLYVEEDRLQIPPPVPDQTTFGWNSGTEGGGFTDRTNDNEGSESEARGLRPNDSEGYQTNPRQERHRHRRVRFTTPGHATSTGDSRGGIGNDEEVS</sequence>
<feature type="compositionally biased region" description="Basic and acidic residues" evidence="1">
    <location>
        <begin position="458"/>
        <end position="467"/>
    </location>
</feature>
<feature type="compositionally biased region" description="Polar residues" evidence="1">
    <location>
        <begin position="431"/>
        <end position="440"/>
    </location>
</feature>
<reference evidence="4" key="1">
    <citation type="journal article" date="2023" name="Plant J.">
        <title>Genome sequences and population genomics provide insights into the demographic history, inbreeding, and mutation load of two 'living fossil' tree species of Dipteronia.</title>
        <authorList>
            <person name="Feng Y."/>
            <person name="Comes H.P."/>
            <person name="Chen J."/>
            <person name="Zhu S."/>
            <person name="Lu R."/>
            <person name="Zhang X."/>
            <person name="Li P."/>
            <person name="Qiu J."/>
            <person name="Olsen K.M."/>
            <person name="Qiu Y."/>
        </authorList>
    </citation>
    <scope>NUCLEOTIDE SEQUENCE</scope>
    <source>
        <strain evidence="4">KIB01</strain>
    </source>
</reference>
<dbReference type="CDD" id="cd06222">
    <property type="entry name" value="RNase_H_like"/>
    <property type="match status" value="1"/>
</dbReference>
<dbReference type="Pfam" id="PF13456">
    <property type="entry name" value="RVT_3"/>
    <property type="match status" value="1"/>
</dbReference>
<dbReference type="SUPFAM" id="SSF53098">
    <property type="entry name" value="Ribonuclease H-like"/>
    <property type="match status" value="1"/>
</dbReference>
<dbReference type="PANTHER" id="PTHR48449">
    <property type="entry name" value="DUF1985 DOMAIN-CONTAINING PROTEIN"/>
    <property type="match status" value="1"/>
</dbReference>
<dbReference type="InterPro" id="IPR036397">
    <property type="entry name" value="RNaseH_sf"/>
</dbReference>
<dbReference type="Pfam" id="PF09331">
    <property type="entry name" value="DUF1985"/>
    <property type="match status" value="1"/>
</dbReference>
<feature type="domain" description="DUF1985" evidence="2">
    <location>
        <begin position="184"/>
        <end position="316"/>
    </location>
</feature>
<dbReference type="InterPro" id="IPR044730">
    <property type="entry name" value="RNase_H-like_dom_plant"/>
</dbReference>
<dbReference type="EMBL" id="JANJYI010000006">
    <property type="protein sequence ID" value="KAK2646103.1"/>
    <property type="molecule type" value="Genomic_DNA"/>
</dbReference>
<organism evidence="4 5">
    <name type="scientific">Dipteronia dyeriana</name>
    <dbReference type="NCBI Taxonomy" id="168575"/>
    <lineage>
        <taxon>Eukaryota</taxon>
        <taxon>Viridiplantae</taxon>
        <taxon>Streptophyta</taxon>
        <taxon>Embryophyta</taxon>
        <taxon>Tracheophyta</taxon>
        <taxon>Spermatophyta</taxon>
        <taxon>Magnoliopsida</taxon>
        <taxon>eudicotyledons</taxon>
        <taxon>Gunneridae</taxon>
        <taxon>Pentapetalae</taxon>
        <taxon>rosids</taxon>
        <taxon>malvids</taxon>
        <taxon>Sapindales</taxon>
        <taxon>Sapindaceae</taxon>
        <taxon>Hippocastanoideae</taxon>
        <taxon>Acereae</taxon>
        <taxon>Dipteronia</taxon>
    </lineage>
</organism>